<evidence type="ECO:0000313" key="1">
    <source>
        <dbReference type="EMBL" id="ADK23953.1"/>
    </source>
</evidence>
<dbReference type="EMBL" id="HM236891">
    <property type="protein sequence ID" value="ADK23953.1"/>
    <property type="molecule type" value="mRNA"/>
</dbReference>
<reference evidence="1" key="1">
    <citation type="submission" date="2010-05" db="EMBL/GenBank/DDBJ databases">
        <title>Subcellular localization of the Garlic virus X 11 kDa protein and its interaction with an unknown nucleolar protein of garlic.</title>
        <authorList>
            <person name="Yan F."/>
            <person name="Lu Y."/>
            <person name="Zheng H."/>
            <person name="Lin L."/>
            <person name="Peng J."/>
            <person name="Chen J."/>
        </authorList>
    </citation>
    <scope>NUCLEOTIDE SEQUENCE</scope>
</reference>
<name>D9J076_ALLSA</name>
<dbReference type="PANTHER" id="PTHR33702:SF5">
    <property type="entry name" value="OS01G0308600 PROTEIN"/>
    <property type="match status" value="1"/>
</dbReference>
<dbReference type="PANTHER" id="PTHR33702">
    <property type="entry name" value="BNAA09G40010D PROTEIN"/>
    <property type="match status" value="1"/>
</dbReference>
<proteinExistence type="evidence at transcript level"/>
<protein>
    <submittedName>
        <fullName evidence="1">Nucleolar protein</fullName>
    </submittedName>
</protein>
<sequence length="152" mass="17360">MEKFNGGLKGYWERRAYSRIDGVSGRRRPRGSRIKLGGGTVSRRRWRIRLPKKLKTIRFRFNPKRFFAKIRDAYVRMMLGFADMGAISGGFGYAGKGVDVFGVENRKMKEYDEKMLVQIYRNLLVQRPDLVPTVDDGVPAVVGTRAAPMTVV</sequence>
<dbReference type="AlphaFoldDB" id="D9J076"/>
<accession>D9J076</accession>
<organism evidence="1">
    <name type="scientific">Allium sativum</name>
    <name type="common">Garlic</name>
    <dbReference type="NCBI Taxonomy" id="4682"/>
    <lineage>
        <taxon>Eukaryota</taxon>
        <taxon>Viridiplantae</taxon>
        <taxon>Streptophyta</taxon>
        <taxon>Embryophyta</taxon>
        <taxon>Tracheophyta</taxon>
        <taxon>Spermatophyta</taxon>
        <taxon>Magnoliopsida</taxon>
        <taxon>Liliopsida</taxon>
        <taxon>Asparagales</taxon>
        <taxon>Amaryllidaceae</taxon>
        <taxon>Allioideae</taxon>
        <taxon>Allieae</taxon>
        <taxon>Allium</taxon>
    </lineage>
</organism>
<gene>
    <name evidence="1" type="primary">p19</name>
</gene>